<dbReference type="InterPro" id="IPR008144">
    <property type="entry name" value="Guanylate_kin-like_dom"/>
</dbReference>
<dbReference type="InterPro" id="IPR020590">
    <property type="entry name" value="Guanylate_kinase_CS"/>
</dbReference>
<proteinExistence type="inferred from homology"/>
<accession>A0A9K3KYP7</accession>
<dbReference type="GO" id="GO:0005524">
    <property type="term" value="F:ATP binding"/>
    <property type="evidence" value="ECO:0007669"/>
    <property type="project" value="UniProtKB-KW"/>
</dbReference>
<dbReference type="PROSITE" id="PS50052">
    <property type="entry name" value="GUANYLATE_KINASE_2"/>
    <property type="match status" value="1"/>
</dbReference>
<keyword evidence="9" id="KW-1185">Reference proteome</keyword>
<dbReference type="FunFam" id="3.30.63.10:FF:000002">
    <property type="entry name" value="Guanylate kinase 1"/>
    <property type="match status" value="1"/>
</dbReference>
<reference evidence="8" key="2">
    <citation type="submission" date="2021-04" db="EMBL/GenBank/DDBJ databases">
        <authorList>
            <person name="Podell S."/>
        </authorList>
    </citation>
    <scope>NUCLEOTIDE SEQUENCE</scope>
    <source>
        <strain evidence="8">Hildebrandi</strain>
    </source>
</reference>
<evidence type="ECO:0000256" key="6">
    <source>
        <dbReference type="ARBA" id="ARBA00022840"/>
    </source>
</evidence>
<evidence type="ECO:0000313" key="9">
    <source>
        <dbReference type="Proteomes" id="UP000693970"/>
    </source>
</evidence>
<organism evidence="8 9">
    <name type="scientific">Nitzschia inconspicua</name>
    <dbReference type="NCBI Taxonomy" id="303405"/>
    <lineage>
        <taxon>Eukaryota</taxon>
        <taxon>Sar</taxon>
        <taxon>Stramenopiles</taxon>
        <taxon>Ochrophyta</taxon>
        <taxon>Bacillariophyta</taxon>
        <taxon>Bacillariophyceae</taxon>
        <taxon>Bacillariophycidae</taxon>
        <taxon>Bacillariales</taxon>
        <taxon>Bacillariaceae</taxon>
        <taxon>Nitzschia</taxon>
    </lineage>
</organism>
<keyword evidence="3" id="KW-0808">Transferase</keyword>
<evidence type="ECO:0000256" key="4">
    <source>
        <dbReference type="ARBA" id="ARBA00022741"/>
    </source>
</evidence>
<dbReference type="EC" id="2.7.4.8" evidence="2"/>
<protein>
    <recommendedName>
        <fullName evidence="2">guanylate kinase</fullName>
        <ecNumber evidence="2">2.7.4.8</ecNumber>
    </recommendedName>
</protein>
<keyword evidence="6" id="KW-0067">ATP-binding</keyword>
<comment type="caution">
    <text evidence="8">The sequence shown here is derived from an EMBL/GenBank/DDBJ whole genome shotgun (WGS) entry which is preliminary data.</text>
</comment>
<dbReference type="AlphaFoldDB" id="A0A9K3KYP7"/>
<sequence>MPSYHDKVIHSLGIATLPDNFLGERKERSPDFLNTQQLSTIFTTIHCSIMSDLPKPVVFCGPSGVGKGTLIEMLMKRFPNDQFGFSVSHTTRKPREGEIDGKHYNFTTVETIKQEIDEGKFVEYAEVHGNYYGTSIAAVEAVRKESRICILDIDIQGVMKVKESSLKPIYLFIAPPSMDELEKRLRGRGTETEDAIKKRLGNAKKELDYGQQSGNFDRIFVNADLEATFEELVASFKEWYPELDEVAPDDEPKNCTSNGCWIS</sequence>
<dbReference type="PANTHER" id="PTHR23117:SF13">
    <property type="entry name" value="GUANYLATE KINASE"/>
    <property type="match status" value="1"/>
</dbReference>
<dbReference type="InterPro" id="IPR017665">
    <property type="entry name" value="Guanylate_kinase"/>
</dbReference>
<evidence type="ECO:0000256" key="5">
    <source>
        <dbReference type="ARBA" id="ARBA00022777"/>
    </source>
</evidence>
<dbReference type="SMART" id="SM00072">
    <property type="entry name" value="GuKc"/>
    <property type="match status" value="1"/>
</dbReference>
<evidence type="ECO:0000256" key="3">
    <source>
        <dbReference type="ARBA" id="ARBA00022679"/>
    </source>
</evidence>
<dbReference type="OrthoDB" id="6334211at2759"/>
<gene>
    <name evidence="8" type="ORF">IV203_008421</name>
</gene>
<keyword evidence="5 8" id="KW-0418">Kinase</keyword>
<dbReference type="NCBIfam" id="TIGR03263">
    <property type="entry name" value="guanyl_kin"/>
    <property type="match status" value="1"/>
</dbReference>
<evidence type="ECO:0000259" key="7">
    <source>
        <dbReference type="PROSITE" id="PS50052"/>
    </source>
</evidence>
<dbReference type="FunFam" id="3.40.50.300:FF:000776">
    <property type="entry name" value="Guanylate kinase 2"/>
    <property type="match status" value="1"/>
</dbReference>
<dbReference type="EMBL" id="JAGRRH010000017">
    <property type="protein sequence ID" value="KAG7352373.1"/>
    <property type="molecule type" value="Genomic_DNA"/>
</dbReference>
<dbReference type="InterPro" id="IPR008145">
    <property type="entry name" value="GK/Ca_channel_bsu"/>
</dbReference>
<dbReference type="CDD" id="cd00071">
    <property type="entry name" value="GMPK"/>
    <property type="match status" value="1"/>
</dbReference>
<dbReference type="GO" id="GO:0005829">
    <property type="term" value="C:cytosol"/>
    <property type="evidence" value="ECO:0007669"/>
    <property type="project" value="TreeGrafter"/>
</dbReference>
<evidence type="ECO:0000256" key="2">
    <source>
        <dbReference type="ARBA" id="ARBA00012961"/>
    </source>
</evidence>
<name>A0A9K3KYP7_9STRA</name>
<dbReference type="PANTHER" id="PTHR23117">
    <property type="entry name" value="GUANYLATE KINASE-RELATED"/>
    <property type="match status" value="1"/>
</dbReference>
<comment type="similarity">
    <text evidence="1">Belongs to the guanylate kinase family.</text>
</comment>
<dbReference type="Proteomes" id="UP000693970">
    <property type="component" value="Unassembled WGS sequence"/>
</dbReference>
<dbReference type="PROSITE" id="PS00856">
    <property type="entry name" value="GUANYLATE_KINASE_1"/>
    <property type="match status" value="1"/>
</dbReference>
<dbReference type="Pfam" id="PF00625">
    <property type="entry name" value="Guanylate_kin"/>
    <property type="match status" value="1"/>
</dbReference>
<dbReference type="GO" id="GO:0004385">
    <property type="term" value="F:GMP kinase activity"/>
    <property type="evidence" value="ECO:0007669"/>
    <property type="project" value="UniProtKB-EC"/>
</dbReference>
<evidence type="ECO:0000313" key="8">
    <source>
        <dbReference type="EMBL" id="KAG7352373.1"/>
    </source>
</evidence>
<reference evidence="8" key="1">
    <citation type="journal article" date="2021" name="Sci. Rep.">
        <title>Diploid genomic architecture of Nitzschia inconspicua, an elite biomass production diatom.</title>
        <authorList>
            <person name="Oliver A."/>
            <person name="Podell S."/>
            <person name="Pinowska A."/>
            <person name="Traller J.C."/>
            <person name="Smith S.R."/>
            <person name="McClure R."/>
            <person name="Beliaev A."/>
            <person name="Bohutskyi P."/>
            <person name="Hill E.A."/>
            <person name="Rabines A."/>
            <person name="Zheng H."/>
            <person name="Allen L.Z."/>
            <person name="Kuo A."/>
            <person name="Grigoriev I.V."/>
            <person name="Allen A.E."/>
            <person name="Hazlebeck D."/>
            <person name="Allen E.E."/>
        </authorList>
    </citation>
    <scope>NUCLEOTIDE SEQUENCE</scope>
    <source>
        <strain evidence="8">Hildebrandi</strain>
    </source>
</reference>
<evidence type="ECO:0000256" key="1">
    <source>
        <dbReference type="ARBA" id="ARBA00005790"/>
    </source>
</evidence>
<keyword evidence="4" id="KW-0547">Nucleotide-binding</keyword>
<feature type="domain" description="Guanylate kinase-like" evidence="7">
    <location>
        <begin position="54"/>
        <end position="237"/>
    </location>
</feature>